<keyword evidence="1" id="KW-0472">Membrane</keyword>
<proteinExistence type="predicted"/>
<dbReference type="EMBL" id="FOCP01000015">
    <property type="protein sequence ID" value="SEN35734.1"/>
    <property type="molecule type" value="Genomic_DNA"/>
</dbReference>
<dbReference type="AlphaFoldDB" id="A0A1H8FW38"/>
<accession>A0A1H8FW38</accession>
<gene>
    <name evidence="2" type="ORF">SAMN05216325_1151</name>
</gene>
<reference evidence="2 3" key="1">
    <citation type="submission" date="2016-10" db="EMBL/GenBank/DDBJ databases">
        <authorList>
            <person name="de Groot N.N."/>
        </authorList>
    </citation>
    <scope>NUCLEOTIDE SEQUENCE [LARGE SCALE GENOMIC DNA]</scope>
    <source>
        <strain evidence="2 3">Nm22</strain>
    </source>
</reference>
<keyword evidence="1" id="KW-1133">Transmembrane helix</keyword>
<organism evidence="2 3">
    <name type="scientific">Nitrosomonas marina</name>
    <dbReference type="NCBI Taxonomy" id="917"/>
    <lineage>
        <taxon>Bacteria</taxon>
        <taxon>Pseudomonadati</taxon>
        <taxon>Pseudomonadota</taxon>
        <taxon>Betaproteobacteria</taxon>
        <taxon>Nitrosomonadales</taxon>
        <taxon>Nitrosomonadaceae</taxon>
        <taxon>Nitrosomonas</taxon>
    </lineage>
</organism>
<dbReference type="Proteomes" id="UP000199459">
    <property type="component" value="Unassembled WGS sequence"/>
</dbReference>
<feature type="transmembrane region" description="Helical" evidence="1">
    <location>
        <begin position="6"/>
        <end position="26"/>
    </location>
</feature>
<evidence type="ECO:0000256" key="1">
    <source>
        <dbReference type="SAM" id="Phobius"/>
    </source>
</evidence>
<protein>
    <submittedName>
        <fullName evidence="2">Uncharacterized protein</fullName>
    </submittedName>
</protein>
<evidence type="ECO:0000313" key="3">
    <source>
        <dbReference type="Proteomes" id="UP000199459"/>
    </source>
</evidence>
<evidence type="ECO:0000313" key="2">
    <source>
        <dbReference type="EMBL" id="SEN35734.1"/>
    </source>
</evidence>
<dbReference type="RefSeq" id="WP_090632796.1">
    <property type="nucleotide sequence ID" value="NZ_FOCP01000015.1"/>
</dbReference>
<name>A0A1H8FW38_9PROT</name>
<sequence length="141" mass="16279">MSDLAIASSIIGLGVTVFLFFEARAIKNSFLRRARLPEVLEELVQANRKISKHLKNWEAEYREGLEQFSIAKSLLDNVQQKLPEPEKKKVAVYLRSLETRKFWVLKKPIITATEDEAWELYTGLSGLITSLKQLQKDSKWD</sequence>
<keyword evidence="1" id="KW-0812">Transmembrane</keyword>